<dbReference type="SMART" id="SM00888">
    <property type="entry name" value="EF1_GNE"/>
    <property type="match status" value="1"/>
</dbReference>
<dbReference type="PROSITE" id="PS00824">
    <property type="entry name" value="EF1BD_1"/>
    <property type="match status" value="1"/>
</dbReference>
<evidence type="ECO:0000256" key="6">
    <source>
        <dbReference type="SAM" id="MobiDB-lite"/>
    </source>
</evidence>
<evidence type="ECO:0000256" key="4">
    <source>
        <dbReference type="ARBA" id="ARBA00039378"/>
    </source>
</evidence>
<dbReference type="CDD" id="cd00292">
    <property type="entry name" value="EF1B"/>
    <property type="match status" value="1"/>
</dbReference>
<proteinExistence type="inferred from homology"/>
<dbReference type="InterPro" id="IPR018940">
    <property type="entry name" value="EF-1_beta_acid_region_euk"/>
</dbReference>
<evidence type="ECO:0000259" key="8">
    <source>
        <dbReference type="SMART" id="SM01182"/>
    </source>
</evidence>
<dbReference type="PROSITE" id="PS00825">
    <property type="entry name" value="EF1BD_2"/>
    <property type="match status" value="1"/>
</dbReference>
<dbReference type="FunFam" id="3.30.70.60:FF:000001">
    <property type="entry name" value="Elongation factor 1-beta 1 like"/>
    <property type="match status" value="1"/>
</dbReference>
<feature type="domain" description="Elongation factor 1 beta central acidic region eukaryote" evidence="8">
    <location>
        <begin position="607"/>
        <end position="633"/>
    </location>
</feature>
<feature type="compositionally biased region" description="Basic residues" evidence="6">
    <location>
        <begin position="62"/>
        <end position="73"/>
    </location>
</feature>
<dbReference type="Proteomes" id="UP001557470">
    <property type="component" value="Unassembled WGS sequence"/>
</dbReference>
<dbReference type="Pfam" id="PF10587">
    <property type="entry name" value="EF-1_beta_acid"/>
    <property type="match status" value="1"/>
</dbReference>
<evidence type="ECO:0000313" key="9">
    <source>
        <dbReference type="EMBL" id="KAL1022695.1"/>
    </source>
</evidence>
<dbReference type="InterPro" id="IPR036219">
    <property type="entry name" value="eEF-1beta-like_sf"/>
</dbReference>
<feature type="compositionally biased region" description="Polar residues" evidence="6">
    <location>
        <begin position="585"/>
        <end position="598"/>
    </location>
</feature>
<dbReference type="SUPFAM" id="SSF54984">
    <property type="entry name" value="eEF-1beta-like"/>
    <property type="match status" value="1"/>
</dbReference>
<gene>
    <name evidence="9" type="ORF">UPYG_G00031140</name>
</gene>
<feature type="region of interest" description="Disordered" evidence="6">
    <location>
        <begin position="36"/>
        <end position="115"/>
    </location>
</feature>
<dbReference type="SMART" id="SM01182">
    <property type="entry name" value="EF-1_beta_acid"/>
    <property type="match status" value="2"/>
</dbReference>
<feature type="region of interest" description="Disordered" evidence="6">
    <location>
        <begin position="578"/>
        <end position="604"/>
    </location>
</feature>
<feature type="domain" description="Elongation factor 1 beta central acidic region eukaryote" evidence="8">
    <location>
        <begin position="315"/>
        <end position="342"/>
    </location>
</feature>
<keyword evidence="10" id="KW-1185">Reference proteome</keyword>
<dbReference type="InterPro" id="IPR049720">
    <property type="entry name" value="EF1B_bsu/dsu"/>
</dbReference>
<name>A0ABD0Y3G2_UMBPY</name>
<evidence type="ECO:0000256" key="3">
    <source>
        <dbReference type="ARBA" id="ARBA00022917"/>
    </source>
</evidence>
<feature type="region of interest" description="Disordered" evidence="6">
    <location>
        <begin position="227"/>
        <end position="247"/>
    </location>
</feature>
<feature type="compositionally biased region" description="Polar residues" evidence="6">
    <location>
        <begin position="227"/>
        <end position="237"/>
    </location>
</feature>
<protein>
    <recommendedName>
        <fullName evidence="4">Elongation factor 1-delta</fullName>
    </recommendedName>
</protein>
<reference evidence="9 10" key="1">
    <citation type="submission" date="2024-06" db="EMBL/GenBank/DDBJ databases">
        <authorList>
            <person name="Pan Q."/>
            <person name="Wen M."/>
            <person name="Jouanno E."/>
            <person name="Zahm M."/>
            <person name="Klopp C."/>
            <person name="Cabau C."/>
            <person name="Louis A."/>
            <person name="Berthelot C."/>
            <person name="Parey E."/>
            <person name="Roest Crollius H."/>
            <person name="Montfort J."/>
            <person name="Robinson-Rechavi M."/>
            <person name="Bouchez O."/>
            <person name="Lampietro C."/>
            <person name="Lopez Roques C."/>
            <person name="Donnadieu C."/>
            <person name="Postlethwait J."/>
            <person name="Bobe J."/>
            <person name="Verreycken H."/>
            <person name="Guiguen Y."/>
        </authorList>
    </citation>
    <scope>NUCLEOTIDE SEQUENCE [LARGE SCALE GENOMIC DNA]</scope>
    <source>
        <strain evidence="9">Up_M1</strain>
        <tissue evidence="9">Testis</tissue>
    </source>
</reference>
<feature type="region of interest" description="Disordered" evidence="6">
    <location>
        <begin position="506"/>
        <end position="526"/>
    </location>
</feature>
<evidence type="ECO:0000256" key="1">
    <source>
        <dbReference type="ARBA" id="ARBA00007411"/>
    </source>
</evidence>
<feature type="compositionally biased region" description="Low complexity" evidence="6">
    <location>
        <begin position="290"/>
        <end position="310"/>
    </location>
</feature>
<organism evidence="9 10">
    <name type="scientific">Umbra pygmaea</name>
    <name type="common">Eastern mudminnow</name>
    <dbReference type="NCBI Taxonomy" id="75934"/>
    <lineage>
        <taxon>Eukaryota</taxon>
        <taxon>Metazoa</taxon>
        <taxon>Chordata</taxon>
        <taxon>Craniata</taxon>
        <taxon>Vertebrata</taxon>
        <taxon>Euteleostomi</taxon>
        <taxon>Actinopterygii</taxon>
        <taxon>Neopterygii</taxon>
        <taxon>Teleostei</taxon>
        <taxon>Protacanthopterygii</taxon>
        <taxon>Esociformes</taxon>
        <taxon>Umbridae</taxon>
        <taxon>Umbra</taxon>
    </lineage>
</organism>
<accession>A0ABD0Y3G2</accession>
<evidence type="ECO:0000259" key="7">
    <source>
        <dbReference type="SMART" id="SM00888"/>
    </source>
</evidence>
<dbReference type="Gene3D" id="3.30.70.60">
    <property type="match status" value="1"/>
</dbReference>
<dbReference type="PANTHER" id="PTHR11595">
    <property type="entry name" value="EF-HAND AND COILED-COIL DOMAIN-CONTAINING FAMILY MEMBER"/>
    <property type="match status" value="1"/>
</dbReference>
<dbReference type="Pfam" id="PF00736">
    <property type="entry name" value="EF1_GNE"/>
    <property type="match status" value="1"/>
</dbReference>
<dbReference type="PANTHER" id="PTHR11595:SF26">
    <property type="entry name" value="ELONGATION FACTOR 1-DELTA"/>
    <property type="match status" value="1"/>
</dbReference>
<evidence type="ECO:0000313" key="10">
    <source>
        <dbReference type="Proteomes" id="UP001557470"/>
    </source>
</evidence>
<evidence type="ECO:0000256" key="2">
    <source>
        <dbReference type="ARBA" id="ARBA00022768"/>
    </source>
</evidence>
<dbReference type="InterPro" id="IPR014038">
    <property type="entry name" value="EF1B_bsu/dsu_GNE"/>
</dbReference>
<feature type="region of interest" description="Disordered" evidence="6">
    <location>
        <begin position="279"/>
        <end position="327"/>
    </location>
</feature>
<dbReference type="InterPro" id="IPR001326">
    <property type="entry name" value="Transl_elong_EF1B_B/D_CS"/>
</dbReference>
<comment type="caution">
    <text evidence="9">The sequence shown here is derived from an EMBL/GenBank/DDBJ whole genome shotgun (WGS) entry which is preliminary data.</text>
</comment>
<sequence length="728" mass="78690">MMPQRNPSCLVVDQSGPDLPPSCCQVECASEVAAKGVQRNRGAAASSSPENGSVNGDGNGKRSGKSRRRRKRSAQPDNQPAPIATETQPPPPSPVQQKGDGLQPSHGGSSHAPPTLAPAFDYPLLSLRSECGSVWLDRSVYEQAESQYQSWLVRSAYEVTPRSSSSPSPVNLAASNHLPIHPASVAEGHHFVAEPLQRAAPDLLAFLGNSPATPVTPDEGYLSLAQTPQTATPSALTPASGPGQPLNGLPRLPLELLRGVWLEKPLYDRAEVNFYQSLGCNRSPDGNNLGRGASTTRSTPSAPLSSRSSGHPQSLVEEEEEDEDVEEAVVVTQGIAEVSHSLRTIQEEEEPADVTVEEGVSKSMGGVCYFLHPGSEKVWLDRGRYEAAERHFYGYLQNIPAESTEANRKGLQDAGVSETLLLQPPSTTVANTGPPRDNTMTAALDNLVQEKIWFDKPRYDEAERQFYESMNGTSDPTQELGANSILQDIARARENIQKSLAGLKSSLLPSRGSGQPQNHHPSAVNGAGDQVELVARIKSLELENHNLHQVVGDLRSALSKLECRVAVLEKSPSPTAAPVHVAPCTNGTSVQQQKASTTAEEEDDIDLFGSDEEEDAEAERLKEERLKAYAEKKAKKPALIAKSSILLDVKPWDDETDMAKLEECVRSVVADGLLWGQSKLVPVGYGIRKLQIQCVVEDDKVGTDLLEEEITKFEDYVQSVDVAAFNKI</sequence>
<feature type="compositionally biased region" description="Polar residues" evidence="6">
    <location>
        <begin position="45"/>
        <end position="56"/>
    </location>
</feature>
<evidence type="ECO:0000256" key="5">
    <source>
        <dbReference type="RuleBase" id="RU003791"/>
    </source>
</evidence>
<feature type="compositionally biased region" description="Acidic residues" evidence="6">
    <location>
        <begin position="316"/>
        <end position="327"/>
    </location>
</feature>
<keyword evidence="2 5" id="KW-0251">Elongation factor</keyword>
<dbReference type="InterPro" id="IPR014717">
    <property type="entry name" value="Transl_elong_EF1B/ribsomal_bS6"/>
</dbReference>
<keyword evidence="3 5" id="KW-0648">Protein biosynthesis</keyword>
<comment type="similarity">
    <text evidence="1 5">Belongs to the EF-1-beta/EF-1-delta family.</text>
</comment>
<feature type="domain" description="Translation elongation factor EF1B beta/delta subunit guanine nucleotide exchange" evidence="7">
    <location>
        <begin position="642"/>
        <end position="728"/>
    </location>
</feature>
<dbReference type="AlphaFoldDB" id="A0ABD0Y3G2"/>
<dbReference type="EMBL" id="JAGEUA010000001">
    <property type="protein sequence ID" value="KAL1022695.1"/>
    <property type="molecule type" value="Genomic_DNA"/>
</dbReference>
<dbReference type="GO" id="GO:0003746">
    <property type="term" value="F:translation elongation factor activity"/>
    <property type="evidence" value="ECO:0007669"/>
    <property type="project" value="UniProtKB-KW"/>
</dbReference>
<feature type="region of interest" description="Disordered" evidence="6">
    <location>
        <begin position="1"/>
        <end position="24"/>
    </location>
</feature>